<dbReference type="Proteomes" id="UP000629619">
    <property type="component" value="Unassembled WGS sequence"/>
</dbReference>
<proteinExistence type="predicted"/>
<keyword evidence="3" id="KW-1185">Reference proteome</keyword>
<evidence type="ECO:0000313" key="2">
    <source>
        <dbReference type="EMBL" id="GIF07604.1"/>
    </source>
</evidence>
<sequence>MTDGGASRRDGREAGCSDSGALKGVRGFRARGVCFSSILSSLVATATFRLFGAVEADLREVWGRPLCAAPERSGILRPR</sequence>
<evidence type="ECO:0000313" key="3">
    <source>
        <dbReference type="Proteomes" id="UP000629619"/>
    </source>
</evidence>
<comment type="caution">
    <text evidence="2">The sequence shown here is derived from an EMBL/GenBank/DDBJ whole genome shotgun (WGS) entry which is preliminary data.</text>
</comment>
<organism evidence="2 3">
    <name type="scientific">Actinoplanes siamensis</name>
    <dbReference type="NCBI Taxonomy" id="1223317"/>
    <lineage>
        <taxon>Bacteria</taxon>
        <taxon>Bacillati</taxon>
        <taxon>Actinomycetota</taxon>
        <taxon>Actinomycetes</taxon>
        <taxon>Micromonosporales</taxon>
        <taxon>Micromonosporaceae</taxon>
        <taxon>Actinoplanes</taxon>
    </lineage>
</organism>
<protein>
    <submittedName>
        <fullName evidence="2">Uncharacterized protein</fullName>
    </submittedName>
</protein>
<dbReference type="EMBL" id="BOMW01000052">
    <property type="protein sequence ID" value="GIF07604.1"/>
    <property type="molecule type" value="Genomic_DNA"/>
</dbReference>
<reference evidence="2" key="1">
    <citation type="submission" date="2021-01" db="EMBL/GenBank/DDBJ databases">
        <title>Whole genome shotgun sequence of Actinoplanes siamensis NBRC 109076.</title>
        <authorList>
            <person name="Komaki H."/>
            <person name="Tamura T."/>
        </authorList>
    </citation>
    <scope>NUCLEOTIDE SEQUENCE</scope>
    <source>
        <strain evidence="2">NBRC 109076</strain>
    </source>
</reference>
<gene>
    <name evidence="2" type="ORF">Asi03nite_51420</name>
</gene>
<evidence type="ECO:0000256" key="1">
    <source>
        <dbReference type="SAM" id="MobiDB-lite"/>
    </source>
</evidence>
<feature type="region of interest" description="Disordered" evidence="1">
    <location>
        <begin position="1"/>
        <end position="21"/>
    </location>
</feature>
<dbReference type="AlphaFoldDB" id="A0A919NBA0"/>
<name>A0A919NBA0_9ACTN</name>
<accession>A0A919NBA0</accession>
<feature type="compositionally biased region" description="Basic and acidic residues" evidence="1">
    <location>
        <begin position="1"/>
        <end position="15"/>
    </location>
</feature>